<proteinExistence type="predicted"/>
<name>A0A5A7QFI3_STRAF</name>
<accession>A0A5A7QFI3</accession>
<reference evidence="3" key="1">
    <citation type="journal article" date="2019" name="Curr. Biol.">
        <title>Genome Sequence of Striga asiatica Provides Insight into the Evolution of Plant Parasitism.</title>
        <authorList>
            <person name="Yoshida S."/>
            <person name="Kim S."/>
            <person name="Wafula E.K."/>
            <person name="Tanskanen J."/>
            <person name="Kim Y.M."/>
            <person name="Honaas L."/>
            <person name="Yang Z."/>
            <person name="Spallek T."/>
            <person name="Conn C.E."/>
            <person name="Ichihashi Y."/>
            <person name="Cheong K."/>
            <person name="Cui S."/>
            <person name="Der J.P."/>
            <person name="Gundlach H."/>
            <person name="Jiao Y."/>
            <person name="Hori C."/>
            <person name="Ishida J.K."/>
            <person name="Kasahara H."/>
            <person name="Kiba T."/>
            <person name="Kim M.S."/>
            <person name="Koo N."/>
            <person name="Laohavisit A."/>
            <person name="Lee Y.H."/>
            <person name="Lumba S."/>
            <person name="McCourt P."/>
            <person name="Mortimer J.C."/>
            <person name="Mutuku J.M."/>
            <person name="Nomura T."/>
            <person name="Sasaki-Sekimoto Y."/>
            <person name="Seto Y."/>
            <person name="Wang Y."/>
            <person name="Wakatake T."/>
            <person name="Sakakibara H."/>
            <person name="Demura T."/>
            <person name="Yamaguchi S."/>
            <person name="Yoneyama K."/>
            <person name="Manabe R.I."/>
            <person name="Nelson D.C."/>
            <person name="Schulman A.H."/>
            <person name="Timko M.P."/>
            <person name="dePamphilis C.W."/>
            <person name="Choi D."/>
            <person name="Shirasu K."/>
        </authorList>
    </citation>
    <scope>NUCLEOTIDE SEQUENCE [LARGE SCALE GENOMIC DNA]</scope>
    <source>
        <strain evidence="3">cv. UVA1</strain>
    </source>
</reference>
<dbReference type="AlphaFoldDB" id="A0A5A7QFI3"/>
<comment type="caution">
    <text evidence="2">The sequence shown here is derived from an EMBL/GenBank/DDBJ whole genome shotgun (WGS) entry which is preliminary data.</text>
</comment>
<evidence type="ECO:0000256" key="1">
    <source>
        <dbReference type="SAM" id="MobiDB-lite"/>
    </source>
</evidence>
<protein>
    <submittedName>
        <fullName evidence="2">Lipid phosphate phosphatase 3</fullName>
    </submittedName>
</protein>
<feature type="region of interest" description="Disordered" evidence="1">
    <location>
        <begin position="31"/>
        <end position="50"/>
    </location>
</feature>
<evidence type="ECO:0000313" key="2">
    <source>
        <dbReference type="EMBL" id="GER43784.1"/>
    </source>
</evidence>
<dbReference type="EMBL" id="BKCP01006737">
    <property type="protein sequence ID" value="GER43784.1"/>
    <property type="molecule type" value="Genomic_DNA"/>
</dbReference>
<dbReference type="Proteomes" id="UP000325081">
    <property type="component" value="Unassembled WGS sequence"/>
</dbReference>
<gene>
    <name evidence="2" type="ORF">STAS_20653</name>
</gene>
<sequence length="106" mass="11624">MSPLLTSRAVVTSLRLRRRAFPRRAYSRSRLSSRCSTDHRHQTLPPLDKPSEPLALKSVDAIRLVTLSWTIFVGARPSAAEIAGCRAPPPAVEDDPKEDGGVIILP</sequence>
<feature type="region of interest" description="Disordered" evidence="1">
    <location>
        <begin position="86"/>
        <end position="106"/>
    </location>
</feature>
<keyword evidence="3" id="KW-1185">Reference proteome</keyword>
<evidence type="ECO:0000313" key="3">
    <source>
        <dbReference type="Proteomes" id="UP000325081"/>
    </source>
</evidence>
<organism evidence="2 3">
    <name type="scientific">Striga asiatica</name>
    <name type="common">Asiatic witchweed</name>
    <name type="synonym">Buchnera asiatica</name>
    <dbReference type="NCBI Taxonomy" id="4170"/>
    <lineage>
        <taxon>Eukaryota</taxon>
        <taxon>Viridiplantae</taxon>
        <taxon>Streptophyta</taxon>
        <taxon>Embryophyta</taxon>
        <taxon>Tracheophyta</taxon>
        <taxon>Spermatophyta</taxon>
        <taxon>Magnoliopsida</taxon>
        <taxon>eudicotyledons</taxon>
        <taxon>Gunneridae</taxon>
        <taxon>Pentapetalae</taxon>
        <taxon>asterids</taxon>
        <taxon>lamiids</taxon>
        <taxon>Lamiales</taxon>
        <taxon>Orobanchaceae</taxon>
        <taxon>Buchnereae</taxon>
        <taxon>Striga</taxon>
    </lineage>
</organism>